<dbReference type="InterPro" id="IPR044910">
    <property type="entry name" value="TM_1086_SG_dom"/>
</dbReference>
<evidence type="ECO:0000313" key="3">
    <source>
        <dbReference type="EMBL" id="SHI66327.1"/>
    </source>
</evidence>
<feature type="domain" description="DUF4438" evidence="2">
    <location>
        <begin position="167"/>
        <end position="288"/>
    </location>
</feature>
<proteinExistence type="predicted"/>
<protein>
    <recommendedName>
        <fullName evidence="5">DUF4438 domain-containing protein</fullName>
    </recommendedName>
</protein>
<accession>A0A1M6CZ95</accession>
<evidence type="ECO:0000259" key="1">
    <source>
        <dbReference type="Pfam" id="PF14505"/>
    </source>
</evidence>
<gene>
    <name evidence="3" type="ORF">SAMN05444417_1444</name>
</gene>
<name>A0A1M6CZ95_9RHOB</name>
<dbReference type="Gene3D" id="2.102.30.10">
    <property type="entry name" value="tm1086 (SG structure) domain"/>
    <property type="match status" value="1"/>
</dbReference>
<sequence length="292" mass="29851">MSVATNAADIVAVSCQGRVANPAFSGLPAEPYRLDADGKAFLWPTFGGIVYNVSVGDSAFGWSGDCVHPAVSIAHPDANKNRGLNVFACVGNRAMVTSGAAKGATGTVTGKSGRFSDQVIVHFDMATREAMAVDDAVTVMAEGVGLALPDHPAVAIKSLSPSLFDALPKRVEDGVLRIGVVATVPPHMVGAGAGLTSEGGSLHMQSTDRAELAAHGLDRLRLGDVIAIQDTDSRYNHGYLRGAMSIGIVGQTDGPRAGYGPGMTIVMTAPGGALGAFDAPGTNIADILELRA</sequence>
<keyword evidence="4" id="KW-1185">Reference proteome</keyword>
<dbReference type="InterPro" id="IPR048399">
    <property type="entry name" value="DUF4438_C"/>
</dbReference>
<evidence type="ECO:0008006" key="5">
    <source>
        <dbReference type="Google" id="ProtNLM"/>
    </source>
</evidence>
<evidence type="ECO:0000259" key="2">
    <source>
        <dbReference type="Pfam" id="PF20999"/>
    </source>
</evidence>
<dbReference type="Proteomes" id="UP000184292">
    <property type="component" value="Unassembled WGS sequence"/>
</dbReference>
<organism evidence="3 4">
    <name type="scientific">Wenxinia saemankumensis</name>
    <dbReference type="NCBI Taxonomy" id="1447782"/>
    <lineage>
        <taxon>Bacteria</taxon>
        <taxon>Pseudomonadati</taxon>
        <taxon>Pseudomonadota</taxon>
        <taxon>Alphaproteobacteria</taxon>
        <taxon>Rhodobacterales</taxon>
        <taxon>Roseobacteraceae</taxon>
        <taxon>Wenxinia</taxon>
    </lineage>
</organism>
<evidence type="ECO:0000313" key="4">
    <source>
        <dbReference type="Proteomes" id="UP000184292"/>
    </source>
</evidence>
<dbReference type="InterPro" id="IPR029433">
    <property type="entry name" value="DUF4438_N"/>
</dbReference>
<dbReference type="Pfam" id="PF20999">
    <property type="entry name" value="DUF4438_C"/>
    <property type="match status" value="1"/>
</dbReference>
<dbReference type="OrthoDB" id="596789at2"/>
<reference evidence="3 4" key="1">
    <citation type="submission" date="2016-11" db="EMBL/GenBank/DDBJ databases">
        <authorList>
            <person name="Jaros S."/>
            <person name="Januszkiewicz K."/>
            <person name="Wedrychowicz H."/>
        </authorList>
    </citation>
    <scope>NUCLEOTIDE SEQUENCE [LARGE SCALE GENOMIC DNA]</scope>
    <source>
        <strain evidence="3 4">DSM 100565</strain>
    </source>
</reference>
<dbReference type="STRING" id="1447782.SAMN05444417_1444"/>
<dbReference type="InterPro" id="IPR044909">
    <property type="entry name" value="TM_1086_sf"/>
</dbReference>
<dbReference type="Pfam" id="PF14505">
    <property type="entry name" value="DUF4438"/>
    <property type="match status" value="1"/>
</dbReference>
<dbReference type="Gene3D" id="2.40.10.170">
    <property type="match status" value="1"/>
</dbReference>
<dbReference type="EMBL" id="FQYO01000002">
    <property type="protein sequence ID" value="SHI66327.1"/>
    <property type="molecule type" value="Genomic_DNA"/>
</dbReference>
<dbReference type="Gene3D" id="4.10.1180.10">
    <property type="entry name" value="tm1086 domain"/>
    <property type="match status" value="1"/>
</dbReference>
<dbReference type="AlphaFoldDB" id="A0A1M6CZ95"/>
<dbReference type="RefSeq" id="WP_073327410.1">
    <property type="nucleotide sequence ID" value="NZ_FQYO01000002.1"/>
</dbReference>
<feature type="domain" description="DUF4438" evidence="1">
    <location>
        <begin position="32"/>
        <end position="165"/>
    </location>
</feature>